<dbReference type="RefSeq" id="WP_128210764.1">
    <property type="nucleotide sequence ID" value="NZ_CP025746.1"/>
</dbReference>
<feature type="chain" id="PRO_5038732631" evidence="6">
    <location>
        <begin position="21"/>
        <end position="433"/>
    </location>
</feature>
<keyword evidence="4" id="KW-0564">Palmitate</keyword>
<keyword evidence="2 6" id="KW-0732">Signal</keyword>
<proteinExistence type="predicted"/>
<evidence type="ECO:0000313" key="8">
    <source>
        <dbReference type="Proteomes" id="UP000286268"/>
    </source>
</evidence>
<dbReference type="Pfam" id="PF01547">
    <property type="entry name" value="SBP_bac_1"/>
    <property type="match status" value="1"/>
</dbReference>
<evidence type="ECO:0000313" key="7">
    <source>
        <dbReference type="EMBL" id="QAA30313.1"/>
    </source>
</evidence>
<evidence type="ECO:0000256" key="2">
    <source>
        <dbReference type="ARBA" id="ARBA00022729"/>
    </source>
</evidence>
<protein>
    <submittedName>
        <fullName evidence="7">Sugar ABC transporter substrate-binding protein</fullName>
    </submittedName>
</protein>
<dbReference type="SUPFAM" id="SSF53850">
    <property type="entry name" value="Periplasmic binding protein-like II"/>
    <property type="match status" value="1"/>
</dbReference>
<keyword evidence="1" id="KW-1003">Cell membrane</keyword>
<keyword evidence="8" id="KW-1185">Reference proteome</keyword>
<dbReference type="Proteomes" id="UP000286268">
    <property type="component" value="Chromosome"/>
</dbReference>
<reference evidence="7 8" key="1">
    <citation type="submission" date="2018-01" db="EMBL/GenBank/DDBJ databases">
        <title>Genome Sequencing and Assembly of Anaerobacter polyendosporus strain CT4.</title>
        <authorList>
            <person name="Tachaapaikoon C."/>
            <person name="Sutheeworapong S."/>
            <person name="Jenjaroenpun P."/>
            <person name="Wongsurawat T."/>
            <person name="Nookeaw I."/>
            <person name="Cheawchanlertfa P."/>
            <person name="Kosugi A."/>
            <person name="Cheevadhanarak S."/>
            <person name="Ratanakhanokchai K."/>
        </authorList>
    </citation>
    <scope>NUCLEOTIDE SEQUENCE [LARGE SCALE GENOMIC DNA]</scope>
    <source>
        <strain evidence="7 8">CT4</strain>
    </source>
</reference>
<dbReference type="EMBL" id="CP025746">
    <property type="protein sequence ID" value="QAA30313.1"/>
    <property type="molecule type" value="Genomic_DNA"/>
</dbReference>
<accession>A0A410DMM3</accession>
<name>A0A410DMM3_9CLOT</name>
<dbReference type="PANTHER" id="PTHR43649">
    <property type="entry name" value="ARABINOSE-BINDING PROTEIN-RELATED"/>
    <property type="match status" value="1"/>
</dbReference>
<organism evidence="7 8">
    <name type="scientific">Clostridium manihotivorum</name>
    <dbReference type="NCBI Taxonomy" id="2320868"/>
    <lineage>
        <taxon>Bacteria</taxon>
        <taxon>Bacillati</taxon>
        <taxon>Bacillota</taxon>
        <taxon>Clostridia</taxon>
        <taxon>Eubacteriales</taxon>
        <taxon>Clostridiaceae</taxon>
        <taxon>Clostridium</taxon>
    </lineage>
</organism>
<evidence type="ECO:0000256" key="3">
    <source>
        <dbReference type="ARBA" id="ARBA00023136"/>
    </source>
</evidence>
<dbReference type="OrthoDB" id="42940at2"/>
<keyword evidence="5" id="KW-0449">Lipoprotein</keyword>
<dbReference type="Gene3D" id="3.40.190.10">
    <property type="entry name" value="Periplasmic binding protein-like II"/>
    <property type="match status" value="2"/>
</dbReference>
<gene>
    <name evidence="7" type="ORF">C1I91_00670</name>
</gene>
<dbReference type="PROSITE" id="PS51257">
    <property type="entry name" value="PROKAR_LIPOPROTEIN"/>
    <property type="match status" value="1"/>
</dbReference>
<evidence type="ECO:0000256" key="1">
    <source>
        <dbReference type="ARBA" id="ARBA00022475"/>
    </source>
</evidence>
<keyword evidence="3" id="KW-0472">Membrane</keyword>
<sequence>MNKKTLALVMSCVLAVGVFTGCGSKGDSKDGDKITLTILSQKTDFVNTKFKDYAEAYKKDHPNIELKFEAYTDYDAQTQTRITSNEYGDVLMIPNTLPISERPNYFESLGNEKDLAGKYYGLDGVGDEFGGKIYGIPSDMNVSGMVYNKKVFKDAGITELPKTPDEFLSDMQKIKDKLPDVTPYYTNYKDGWPLVQWEPDTLSVFGKNTYTNQEMVNSDDPFSAGKPHYIVYKLMYDLANKKLIEKDPTTTDWEQSKTLLAKGKIGAMELGSFAIAQIQAQASNADDIGYMPFPYQVNGKFYSNLSADYPIAVNKNSKHVTEAKEFLTWFVEKSGYAQDCGTVPTLKGADMPKSLQAFKDLGVEYLMPASAKQGQAGWNDKIDKAAEIGLWQADFRRRIIESAIGNSKETYDQIMNDLNSKWKAAREKVASGK</sequence>
<dbReference type="PANTHER" id="PTHR43649:SF33">
    <property type="entry name" value="POLYGALACTURONAN_RHAMNOGALACTURONAN-BINDING PROTEIN YTCQ"/>
    <property type="match status" value="1"/>
</dbReference>
<feature type="signal peptide" evidence="6">
    <location>
        <begin position="1"/>
        <end position="20"/>
    </location>
</feature>
<evidence type="ECO:0000256" key="6">
    <source>
        <dbReference type="SAM" id="SignalP"/>
    </source>
</evidence>
<dbReference type="InterPro" id="IPR006059">
    <property type="entry name" value="SBP"/>
</dbReference>
<dbReference type="InterPro" id="IPR050490">
    <property type="entry name" value="Bact_solute-bd_prot1"/>
</dbReference>
<dbReference type="AlphaFoldDB" id="A0A410DMM3"/>
<evidence type="ECO:0000256" key="5">
    <source>
        <dbReference type="ARBA" id="ARBA00023288"/>
    </source>
</evidence>
<dbReference type="KEGG" id="cmah:C1I91_00670"/>
<evidence type="ECO:0000256" key="4">
    <source>
        <dbReference type="ARBA" id="ARBA00023139"/>
    </source>
</evidence>